<reference evidence="2" key="1">
    <citation type="journal article" date="2019" name="Int. J. Syst. Evol. Microbiol.">
        <title>The Global Catalogue of Microorganisms (GCM) 10K type strain sequencing project: providing services to taxonomists for standard genome sequencing and annotation.</title>
        <authorList>
            <consortium name="The Broad Institute Genomics Platform"/>
            <consortium name="The Broad Institute Genome Sequencing Center for Infectious Disease"/>
            <person name="Wu L."/>
            <person name="Ma J."/>
        </authorList>
    </citation>
    <scope>NUCLEOTIDE SEQUENCE [LARGE SCALE GENOMIC DNA]</scope>
    <source>
        <strain evidence="2">CCM 7526</strain>
    </source>
</reference>
<keyword evidence="2" id="KW-1185">Reference proteome</keyword>
<dbReference type="RefSeq" id="WP_317793135.1">
    <property type="nucleotide sequence ID" value="NZ_AP028461.1"/>
</dbReference>
<sequence length="193" mass="20205">MTPPRLSPLARRVAVGAGVLAVAGIAAAVVFEVVGADRSAVPPFVVAQTPESELVITTVKIMRGLGASQTLTGADGTRVEIAARLDPDRPPLDIGPERTLFFTVRLKNTGPVRASAELAPGTRLLDGSGGSYPADLSRSVPIDPTLADDWQLEPGDQADLALVVPVRTDTKPFLLSIVHPMGGTPRAEWVFPS</sequence>
<evidence type="ECO:0000313" key="1">
    <source>
        <dbReference type="EMBL" id="MFD1366374.1"/>
    </source>
</evidence>
<dbReference type="EMBL" id="JBHTMK010000018">
    <property type="protein sequence ID" value="MFD1366374.1"/>
    <property type="molecule type" value="Genomic_DNA"/>
</dbReference>
<accession>A0ABW4A764</accession>
<dbReference type="Proteomes" id="UP001597183">
    <property type="component" value="Unassembled WGS sequence"/>
</dbReference>
<gene>
    <name evidence="1" type="ORF">ACFQ5G_13560</name>
</gene>
<name>A0ABW4A764_9ACTN</name>
<evidence type="ECO:0008006" key="3">
    <source>
        <dbReference type="Google" id="ProtNLM"/>
    </source>
</evidence>
<evidence type="ECO:0000313" key="2">
    <source>
        <dbReference type="Proteomes" id="UP001597183"/>
    </source>
</evidence>
<proteinExistence type="predicted"/>
<comment type="caution">
    <text evidence="1">The sequence shown here is derived from an EMBL/GenBank/DDBJ whole genome shotgun (WGS) entry which is preliminary data.</text>
</comment>
<organism evidence="1 2">
    <name type="scientific">Actinoplanes sichuanensis</name>
    <dbReference type="NCBI Taxonomy" id="512349"/>
    <lineage>
        <taxon>Bacteria</taxon>
        <taxon>Bacillati</taxon>
        <taxon>Actinomycetota</taxon>
        <taxon>Actinomycetes</taxon>
        <taxon>Micromonosporales</taxon>
        <taxon>Micromonosporaceae</taxon>
        <taxon>Actinoplanes</taxon>
    </lineage>
</organism>
<protein>
    <recommendedName>
        <fullName evidence="3">DUF4352 domain-containing protein</fullName>
    </recommendedName>
</protein>